<dbReference type="InParanoid" id="K3WFM0"/>
<keyword evidence="2" id="KW-1185">Reference proteome</keyword>
<sequence length="177" mass="20018">LSEDAYLADVLAENGDSHFYDQLRCVADLWYEKAALIFSWKHVDKFVDAIRCCNESCMRHEHLHDASRSALGPPFPIPDSSTPLRFKTAPLNHMKREGMLAVLGTTALECELPALCRSASVLTFLENHPWMQHLVTAHGESSEMLALAIVYASVEESNIVRKCICYDPNRLNLWNDK</sequence>
<proteinExistence type="predicted"/>
<dbReference type="EnsemblProtists" id="PYU1_T003761">
    <property type="protein sequence ID" value="PYU1_T003761"/>
    <property type="gene ID" value="PYU1_G003751"/>
</dbReference>
<accession>K3WFM0</accession>
<dbReference type="VEuPathDB" id="FungiDB:PYU1_G003751"/>
<evidence type="ECO:0000313" key="2">
    <source>
        <dbReference type="Proteomes" id="UP000019132"/>
    </source>
</evidence>
<organism evidence="1 2">
    <name type="scientific">Globisporangium ultimum (strain ATCC 200006 / CBS 805.95 / DAOM BR144)</name>
    <name type="common">Pythium ultimum</name>
    <dbReference type="NCBI Taxonomy" id="431595"/>
    <lineage>
        <taxon>Eukaryota</taxon>
        <taxon>Sar</taxon>
        <taxon>Stramenopiles</taxon>
        <taxon>Oomycota</taxon>
        <taxon>Peronosporomycetes</taxon>
        <taxon>Pythiales</taxon>
        <taxon>Pythiaceae</taxon>
        <taxon>Globisporangium</taxon>
    </lineage>
</organism>
<name>K3WFM0_GLOUD</name>
<protein>
    <submittedName>
        <fullName evidence="1">Uncharacterized protein</fullName>
    </submittedName>
</protein>
<evidence type="ECO:0000313" key="1">
    <source>
        <dbReference type="EnsemblProtists" id="PYU1_T003761"/>
    </source>
</evidence>
<dbReference type="AlphaFoldDB" id="K3WFM0"/>
<dbReference type="EMBL" id="GL376638">
    <property type="status" value="NOT_ANNOTATED_CDS"/>
    <property type="molecule type" value="Genomic_DNA"/>
</dbReference>
<dbReference type="HOGENOM" id="CLU_113929_0_0_1"/>
<dbReference type="OMA" id="IRCCNES"/>
<dbReference type="Proteomes" id="UP000019132">
    <property type="component" value="Unassembled WGS sequence"/>
</dbReference>
<reference evidence="2" key="1">
    <citation type="journal article" date="2010" name="Genome Biol.">
        <title>Genome sequence of the necrotrophic plant pathogen Pythium ultimum reveals original pathogenicity mechanisms and effector repertoire.</title>
        <authorList>
            <person name="Levesque C.A."/>
            <person name="Brouwer H."/>
            <person name="Cano L."/>
            <person name="Hamilton J.P."/>
            <person name="Holt C."/>
            <person name="Huitema E."/>
            <person name="Raffaele S."/>
            <person name="Robideau G.P."/>
            <person name="Thines M."/>
            <person name="Win J."/>
            <person name="Zerillo M.M."/>
            <person name="Beakes G.W."/>
            <person name="Boore J.L."/>
            <person name="Busam D."/>
            <person name="Dumas B."/>
            <person name="Ferriera S."/>
            <person name="Fuerstenberg S.I."/>
            <person name="Gachon C.M."/>
            <person name="Gaulin E."/>
            <person name="Govers F."/>
            <person name="Grenville-Briggs L."/>
            <person name="Horner N."/>
            <person name="Hostetler J."/>
            <person name="Jiang R.H."/>
            <person name="Johnson J."/>
            <person name="Krajaejun T."/>
            <person name="Lin H."/>
            <person name="Meijer H.J."/>
            <person name="Moore B."/>
            <person name="Morris P."/>
            <person name="Phuntmart V."/>
            <person name="Puiu D."/>
            <person name="Shetty J."/>
            <person name="Stajich J.E."/>
            <person name="Tripathy S."/>
            <person name="Wawra S."/>
            <person name="van West P."/>
            <person name="Whitty B.R."/>
            <person name="Coutinho P.M."/>
            <person name="Henrissat B."/>
            <person name="Martin F."/>
            <person name="Thomas P.D."/>
            <person name="Tyler B.M."/>
            <person name="De Vries R.P."/>
            <person name="Kamoun S."/>
            <person name="Yandell M."/>
            <person name="Tisserat N."/>
            <person name="Buell C.R."/>
        </authorList>
    </citation>
    <scope>NUCLEOTIDE SEQUENCE</scope>
    <source>
        <strain evidence="2">DAOM:BR144</strain>
    </source>
</reference>
<reference evidence="2" key="2">
    <citation type="submission" date="2010-04" db="EMBL/GenBank/DDBJ databases">
        <authorList>
            <person name="Buell R."/>
            <person name="Hamilton J."/>
            <person name="Hostetler J."/>
        </authorList>
    </citation>
    <scope>NUCLEOTIDE SEQUENCE [LARGE SCALE GENOMIC DNA]</scope>
    <source>
        <strain evidence="2">DAOM:BR144</strain>
    </source>
</reference>
<reference evidence="1" key="3">
    <citation type="submission" date="2015-02" db="UniProtKB">
        <authorList>
            <consortium name="EnsemblProtists"/>
        </authorList>
    </citation>
    <scope>IDENTIFICATION</scope>
    <source>
        <strain evidence="1">DAOM BR144</strain>
    </source>
</reference>